<keyword evidence="3" id="KW-0804">Transcription</keyword>
<dbReference type="Gene3D" id="3.40.1410.10">
    <property type="entry name" value="Chorismate lyase-like"/>
    <property type="match status" value="1"/>
</dbReference>
<dbReference type="PRINTS" id="PR00035">
    <property type="entry name" value="HTHGNTR"/>
</dbReference>
<dbReference type="CDD" id="cd07377">
    <property type="entry name" value="WHTH_GntR"/>
    <property type="match status" value="1"/>
</dbReference>
<proteinExistence type="predicted"/>
<evidence type="ECO:0000256" key="3">
    <source>
        <dbReference type="ARBA" id="ARBA00023163"/>
    </source>
</evidence>
<evidence type="ECO:0000313" key="5">
    <source>
        <dbReference type="EMBL" id="MED4404017.1"/>
    </source>
</evidence>
<dbReference type="PANTHER" id="PTHR44846:SF1">
    <property type="entry name" value="MANNOSYL-D-GLYCERATE TRANSPORT_METABOLISM SYSTEM REPRESSOR MNGR-RELATED"/>
    <property type="match status" value="1"/>
</dbReference>
<name>A0ABU6P3U0_9BACI</name>
<dbReference type="SUPFAM" id="SSF46785">
    <property type="entry name" value="Winged helix' DNA-binding domain"/>
    <property type="match status" value="1"/>
</dbReference>
<comment type="caution">
    <text evidence="5">The sequence shown here is derived from an EMBL/GenBank/DDBJ whole genome shotgun (WGS) entry which is preliminary data.</text>
</comment>
<dbReference type="Pfam" id="PF07702">
    <property type="entry name" value="UTRA"/>
    <property type="match status" value="1"/>
</dbReference>
<accession>A0ABU6P3U0</accession>
<dbReference type="InterPro" id="IPR000524">
    <property type="entry name" value="Tscrpt_reg_HTH_GntR"/>
</dbReference>
<reference evidence="5 6" key="1">
    <citation type="submission" date="2023-03" db="EMBL/GenBank/DDBJ databases">
        <title>Bacillus Genome Sequencing.</title>
        <authorList>
            <person name="Dunlap C."/>
        </authorList>
    </citation>
    <scope>NUCLEOTIDE SEQUENCE [LARGE SCALE GENOMIC DNA]</scope>
    <source>
        <strain evidence="5 6">NRS-1717</strain>
    </source>
</reference>
<dbReference type="InterPro" id="IPR011663">
    <property type="entry name" value="UTRA"/>
</dbReference>
<dbReference type="SMART" id="SM00866">
    <property type="entry name" value="UTRA"/>
    <property type="match status" value="1"/>
</dbReference>
<dbReference type="SUPFAM" id="SSF64288">
    <property type="entry name" value="Chorismate lyase-like"/>
    <property type="match status" value="1"/>
</dbReference>
<dbReference type="InterPro" id="IPR050679">
    <property type="entry name" value="Bact_HTH_transcr_reg"/>
</dbReference>
<sequence>MKINPVKDKGLSQITKKAIYDYIKSIDIEISTKLPREEELAKLLGVSRITVRSALNELATEGIIFRKQGKGTFVNKEALQMKVTFNPIEDLRKVIVNSGYSVQVKVLKVEVRSATETEAKKLNMNAGAEIISIEKIFYADQHPAIYCIDRFPKELYTGEVNEEEMSHSIYKLVSEKMDKVIVWDKVELLTVTSEDKPILNKYFNCNKVKAFLNCEVINFDEEDIPIVYSEEYIDTSLIRFNLIRQKSIEL</sequence>
<gene>
    <name evidence="5" type="ORF">P9271_22270</name>
</gene>
<dbReference type="Proteomes" id="UP001342826">
    <property type="component" value="Unassembled WGS sequence"/>
</dbReference>
<dbReference type="Gene3D" id="1.10.10.10">
    <property type="entry name" value="Winged helix-like DNA-binding domain superfamily/Winged helix DNA-binding domain"/>
    <property type="match status" value="1"/>
</dbReference>
<dbReference type="InterPro" id="IPR036388">
    <property type="entry name" value="WH-like_DNA-bd_sf"/>
</dbReference>
<dbReference type="InterPro" id="IPR036390">
    <property type="entry name" value="WH_DNA-bd_sf"/>
</dbReference>
<dbReference type="PROSITE" id="PS50949">
    <property type="entry name" value="HTH_GNTR"/>
    <property type="match status" value="1"/>
</dbReference>
<evidence type="ECO:0000256" key="2">
    <source>
        <dbReference type="ARBA" id="ARBA00023125"/>
    </source>
</evidence>
<protein>
    <submittedName>
        <fullName evidence="5">GntR family transcriptional regulator</fullName>
    </submittedName>
</protein>
<keyword evidence="1" id="KW-0805">Transcription regulation</keyword>
<dbReference type="Pfam" id="PF00392">
    <property type="entry name" value="GntR"/>
    <property type="match status" value="1"/>
</dbReference>
<evidence type="ECO:0000256" key="1">
    <source>
        <dbReference type="ARBA" id="ARBA00023015"/>
    </source>
</evidence>
<keyword evidence="6" id="KW-1185">Reference proteome</keyword>
<evidence type="ECO:0000259" key="4">
    <source>
        <dbReference type="PROSITE" id="PS50949"/>
    </source>
</evidence>
<dbReference type="InterPro" id="IPR028978">
    <property type="entry name" value="Chorismate_lyase_/UTRA_dom_sf"/>
</dbReference>
<keyword evidence="2" id="KW-0238">DNA-binding</keyword>
<evidence type="ECO:0000313" key="6">
    <source>
        <dbReference type="Proteomes" id="UP001342826"/>
    </source>
</evidence>
<organism evidence="5 6">
    <name type="scientific">Metabacillus fastidiosus</name>
    <dbReference type="NCBI Taxonomy" id="1458"/>
    <lineage>
        <taxon>Bacteria</taxon>
        <taxon>Bacillati</taxon>
        <taxon>Bacillota</taxon>
        <taxon>Bacilli</taxon>
        <taxon>Bacillales</taxon>
        <taxon>Bacillaceae</taxon>
        <taxon>Metabacillus</taxon>
    </lineage>
</organism>
<dbReference type="RefSeq" id="WP_328015943.1">
    <property type="nucleotide sequence ID" value="NZ_JARTFS010000022.1"/>
</dbReference>
<dbReference type="EMBL" id="JARTFS010000022">
    <property type="protein sequence ID" value="MED4404017.1"/>
    <property type="molecule type" value="Genomic_DNA"/>
</dbReference>
<dbReference type="PANTHER" id="PTHR44846">
    <property type="entry name" value="MANNOSYL-D-GLYCERATE TRANSPORT/METABOLISM SYSTEM REPRESSOR MNGR-RELATED"/>
    <property type="match status" value="1"/>
</dbReference>
<dbReference type="SMART" id="SM00345">
    <property type="entry name" value="HTH_GNTR"/>
    <property type="match status" value="1"/>
</dbReference>
<feature type="domain" description="HTH gntR-type" evidence="4">
    <location>
        <begin position="9"/>
        <end position="77"/>
    </location>
</feature>